<evidence type="ECO:0000313" key="3">
    <source>
        <dbReference type="Proteomes" id="UP000828390"/>
    </source>
</evidence>
<gene>
    <name evidence="2" type="ORF">DPMN_077277</name>
</gene>
<protein>
    <submittedName>
        <fullName evidence="2">Uncharacterized protein</fullName>
    </submittedName>
</protein>
<accession>A0A9D3YPN4</accession>
<proteinExistence type="predicted"/>
<evidence type="ECO:0000313" key="2">
    <source>
        <dbReference type="EMBL" id="KAH3702266.1"/>
    </source>
</evidence>
<reference evidence="2" key="2">
    <citation type="submission" date="2020-11" db="EMBL/GenBank/DDBJ databases">
        <authorList>
            <person name="McCartney M.A."/>
            <person name="Auch B."/>
            <person name="Kono T."/>
            <person name="Mallez S."/>
            <person name="Becker A."/>
            <person name="Gohl D.M."/>
            <person name="Silverstein K.A.T."/>
            <person name="Koren S."/>
            <person name="Bechman K.B."/>
            <person name="Herman A."/>
            <person name="Abrahante J.E."/>
            <person name="Garbe J."/>
        </authorList>
    </citation>
    <scope>NUCLEOTIDE SEQUENCE</scope>
    <source>
        <strain evidence="2">Duluth1</strain>
        <tissue evidence="2">Whole animal</tissue>
    </source>
</reference>
<dbReference type="Proteomes" id="UP000828390">
    <property type="component" value="Unassembled WGS sequence"/>
</dbReference>
<comment type="caution">
    <text evidence="2">The sequence shown here is derived from an EMBL/GenBank/DDBJ whole genome shotgun (WGS) entry which is preliminary data.</text>
</comment>
<name>A0A9D3YPN4_DREPO</name>
<dbReference type="AlphaFoldDB" id="A0A9D3YPN4"/>
<keyword evidence="3" id="KW-1185">Reference proteome</keyword>
<organism evidence="2 3">
    <name type="scientific">Dreissena polymorpha</name>
    <name type="common">Zebra mussel</name>
    <name type="synonym">Mytilus polymorpha</name>
    <dbReference type="NCBI Taxonomy" id="45954"/>
    <lineage>
        <taxon>Eukaryota</taxon>
        <taxon>Metazoa</taxon>
        <taxon>Spiralia</taxon>
        <taxon>Lophotrochozoa</taxon>
        <taxon>Mollusca</taxon>
        <taxon>Bivalvia</taxon>
        <taxon>Autobranchia</taxon>
        <taxon>Heteroconchia</taxon>
        <taxon>Euheterodonta</taxon>
        <taxon>Imparidentia</taxon>
        <taxon>Neoheterodontei</taxon>
        <taxon>Myida</taxon>
        <taxon>Dreissenoidea</taxon>
        <taxon>Dreissenidae</taxon>
        <taxon>Dreissena</taxon>
    </lineage>
</organism>
<feature type="region of interest" description="Disordered" evidence="1">
    <location>
        <begin position="1"/>
        <end position="29"/>
    </location>
</feature>
<evidence type="ECO:0000256" key="1">
    <source>
        <dbReference type="SAM" id="MobiDB-lite"/>
    </source>
</evidence>
<reference evidence="2" key="1">
    <citation type="journal article" date="2019" name="bioRxiv">
        <title>The Genome of the Zebra Mussel, Dreissena polymorpha: A Resource for Invasive Species Research.</title>
        <authorList>
            <person name="McCartney M.A."/>
            <person name="Auch B."/>
            <person name="Kono T."/>
            <person name="Mallez S."/>
            <person name="Zhang Y."/>
            <person name="Obille A."/>
            <person name="Becker A."/>
            <person name="Abrahante J.E."/>
            <person name="Garbe J."/>
            <person name="Badalamenti J.P."/>
            <person name="Herman A."/>
            <person name="Mangelson H."/>
            <person name="Liachko I."/>
            <person name="Sullivan S."/>
            <person name="Sone E.D."/>
            <person name="Koren S."/>
            <person name="Silverstein K.A.T."/>
            <person name="Beckman K.B."/>
            <person name="Gohl D.M."/>
        </authorList>
    </citation>
    <scope>NUCLEOTIDE SEQUENCE</scope>
    <source>
        <strain evidence="2">Duluth1</strain>
        <tissue evidence="2">Whole animal</tissue>
    </source>
</reference>
<feature type="compositionally biased region" description="Acidic residues" evidence="1">
    <location>
        <begin position="15"/>
        <end position="24"/>
    </location>
</feature>
<dbReference type="EMBL" id="JAIWYP010000015">
    <property type="protein sequence ID" value="KAH3702266.1"/>
    <property type="molecule type" value="Genomic_DNA"/>
</dbReference>
<sequence length="68" mass="7560">MGIDEQSRQLNFLIDENESSGEDETNTHGPNAVISMIDYVLNIHGCEDLSCTIHADNCPGKLDFHCDH</sequence>